<keyword evidence="1" id="KW-0472">Membrane</keyword>
<keyword evidence="1" id="KW-0812">Transmembrane</keyword>
<comment type="caution">
    <text evidence="2">The sequence shown here is derived from an EMBL/GenBank/DDBJ whole genome shotgun (WGS) entry which is preliminary data.</text>
</comment>
<evidence type="ECO:0000313" key="3">
    <source>
        <dbReference type="Proteomes" id="UP000663868"/>
    </source>
</evidence>
<sequence length="192" mass="22145">MMTQVDPDATKTDTNMDKQSTTELNDTNIYKLLLALTSIVTSISEFKVAIYFMTIGSTSPNIFWFMLLGVGLICLSIIFMIFGLLVLISFIGWIKNNQCKDQSLIKWNLKCIHLHKQFLLCEPIRDAAILECGNCIIDNCIAQERKILRKKAQIMEIIFKSFELVRHMLLKYLNDLYIISHRFPSLDLSWGN</sequence>
<proteinExistence type="predicted"/>
<organism evidence="2 3">
    <name type="scientific">Adineta steineri</name>
    <dbReference type="NCBI Taxonomy" id="433720"/>
    <lineage>
        <taxon>Eukaryota</taxon>
        <taxon>Metazoa</taxon>
        <taxon>Spiralia</taxon>
        <taxon>Gnathifera</taxon>
        <taxon>Rotifera</taxon>
        <taxon>Eurotatoria</taxon>
        <taxon>Bdelloidea</taxon>
        <taxon>Adinetida</taxon>
        <taxon>Adinetidae</taxon>
        <taxon>Adineta</taxon>
    </lineage>
</organism>
<evidence type="ECO:0000313" key="2">
    <source>
        <dbReference type="EMBL" id="CAF3607325.1"/>
    </source>
</evidence>
<dbReference type="AlphaFoldDB" id="A0A818NQ65"/>
<evidence type="ECO:0000256" key="1">
    <source>
        <dbReference type="SAM" id="Phobius"/>
    </source>
</evidence>
<accession>A0A818NQ65</accession>
<dbReference type="Proteomes" id="UP000663868">
    <property type="component" value="Unassembled WGS sequence"/>
</dbReference>
<protein>
    <submittedName>
        <fullName evidence="2">Uncharacterized protein</fullName>
    </submittedName>
</protein>
<name>A0A818NQ65_9BILA</name>
<feature type="transmembrane region" description="Helical" evidence="1">
    <location>
        <begin position="62"/>
        <end position="94"/>
    </location>
</feature>
<feature type="transmembrane region" description="Helical" evidence="1">
    <location>
        <begin position="29"/>
        <end position="50"/>
    </location>
</feature>
<gene>
    <name evidence="2" type="ORF">KXQ929_LOCUS5454</name>
</gene>
<reference evidence="2" key="1">
    <citation type="submission" date="2021-02" db="EMBL/GenBank/DDBJ databases">
        <authorList>
            <person name="Nowell W R."/>
        </authorList>
    </citation>
    <scope>NUCLEOTIDE SEQUENCE</scope>
</reference>
<dbReference type="EMBL" id="CAJOBB010000200">
    <property type="protein sequence ID" value="CAF3607325.1"/>
    <property type="molecule type" value="Genomic_DNA"/>
</dbReference>
<keyword evidence="1" id="KW-1133">Transmembrane helix</keyword>